<feature type="region of interest" description="Disordered" evidence="2">
    <location>
        <begin position="209"/>
        <end position="243"/>
    </location>
</feature>
<feature type="compositionally biased region" description="Basic and acidic residues" evidence="2">
    <location>
        <begin position="31"/>
        <end position="40"/>
    </location>
</feature>
<keyword evidence="1" id="KW-0863">Zinc-finger</keyword>
<evidence type="ECO:0000313" key="4">
    <source>
        <dbReference type="EMBL" id="OBZ77843.1"/>
    </source>
</evidence>
<dbReference type="InterPro" id="IPR013087">
    <property type="entry name" value="Znf_C2H2_type"/>
</dbReference>
<dbReference type="PROSITE" id="PS50157">
    <property type="entry name" value="ZINC_FINGER_C2H2_2"/>
    <property type="match status" value="1"/>
</dbReference>
<dbReference type="AlphaFoldDB" id="A0A1C7MLW3"/>
<gene>
    <name evidence="4" type="ORF">A0H81_01821</name>
</gene>
<evidence type="ECO:0000256" key="1">
    <source>
        <dbReference type="PROSITE-ProRule" id="PRU00042"/>
    </source>
</evidence>
<accession>A0A1C7MLW3</accession>
<keyword evidence="1" id="KW-0862">Zinc</keyword>
<keyword evidence="1" id="KW-0479">Metal-binding</keyword>
<dbReference type="GO" id="GO:0008270">
    <property type="term" value="F:zinc ion binding"/>
    <property type="evidence" value="ECO:0007669"/>
    <property type="project" value="UniProtKB-KW"/>
</dbReference>
<dbReference type="EMBL" id="LUGG01000002">
    <property type="protein sequence ID" value="OBZ77843.1"/>
    <property type="molecule type" value="Genomic_DNA"/>
</dbReference>
<feature type="region of interest" description="Disordered" evidence="2">
    <location>
        <begin position="1"/>
        <end position="109"/>
    </location>
</feature>
<sequence>MAHNNEHPPSHTPYDDPLDPAITLQESLEDLEPHGSDVKDYNGWMGLLDESLTSLSGSPPPQREEQDITCSNPSVATPKAAQPDVDAVQSHSSRITPSHSPPPTSNGAIPALAEVDILSSRRRQFDTGPHTGRLPIPSFHSISPETHNVIFPTSYSTAPASSSSIELSNSHALIHLCLRRNSWLVIGSPSSLTYAPPVSASGMVAPEYTPPLPTRGSKRSHEAAFPQETGSMPQPKFQRGNYPPPTKLLTEEVNCKIPNCQGRFKCDKGGAQMHIRASHAALAAVADSSKPDWGKRVVCPWETVDEQGTAIPCLGEVQIGNLGRHIISVHFAHKPAFLCPKASCGQPFTRSDPAIRHIRLVCYKHSEAEAVLQGLENLPVPTNHPGDRSPSRSRSRKKPKSENVPPQAESPGERK</sequence>
<dbReference type="STRING" id="5627.A0A1C7MLW3"/>
<organism evidence="4 5">
    <name type="scientific">Grifola frondosa</name>
    <name type="common">Maitake</name>
    <name type="synonym">Polyporus frondosus</name>
    <dbReference type="NCBI Taxonomy" id="5627"/>
    <lineage>
        <taxon>Eukaryota</taxon>
        <taxon>Fungi</taxon>
        <taxon>Dikarya</taxon>
        <taxon>Basidiomycota</taxon>
        <taxon>Agaricomycotina</taxon>
        <taxon>Agaricomycetes</taxon>
        <taxon>Polyporales</taxon>
        <taxon>Grifolaceae</taxon>
        <taxon>Grifola</taxon>
    </lineage>
</organism>
<feature type="domain" description="C2H2-type" evidence="3">
    <location>
        <begin position="337"/>
        <end position="370"/>
    </location>
</feature>
<dbReference type="Proteomes" id="UP000092993">
    <property type="component" value="Unassembled WGS sequence"/>
</dbReference>
<evidence type="ECO:0000313" key="5">
    <source>
        <dbReference type="Proteomes" id="UP000092993"/>
    </source>
</evidence>
<feature type="region of interest" description="Disordered" evidence="2">
    <location>
        <begin position="374"/>
        <end position="415"/>
    </location>
</feature>
<evidence type="ECO:0000259" key="3">
    <source>
        <dbReference type="PROSITE" id="PS50157"/>
    </source>
</evidence>
<protein>
    <recommendedName>
        <fullName evidence="3">C2H2-type domain-containing protein</fullName>
    </recommendedName>
</protein>
<proteinExistence type="predicted"/>
<name>A0A1C7MLW3_GRIFR</name>
<comment type="caution">
    <text evidence="4">The sequence shown here is derived from an EMBL/GenBank/DDBJ whole genome shotgun (WGS) entry which is preliminary data.</text>
</comment>
<evidence type="ECO:0000256" key="2">
    <source>
        <dbReference type="SAM" id="MobiDB-lite"/>
    </source>
</evidence>
<keyword evidence="5" id="KW-1185">Reference proteome</keyword>
<feature type="compositionally biased region" description="Polar residues" evidence="2">
    <location>
        <begin position="89"/>
        <end position="98"/>
    </location>
</feature>
<reference evidence="4 5" key="1">
    <citation type="submission" date="2016-03" db="EMBL/GenBank/DDBJ databases">
        <title>Whole genome sequencing of Grifola frondosa 9006-11.</title>
        <authorList>
            <person name="Min B."/>
            <person name="Park H."/>
            <person name="Kim J.-G."/>
            <person name="Cho H."/>
            <person name="Oh Y.-L."/>
            <person name="Kong W.-S."/>
            <person name="Choi I.-G."/>
        </authorList>
    </citation>
    <scope>NUCLEOTIDE SEQUENCE [LARGE SCALE GENOMIC DNA]</scope>
    <source>
        <strain evidence="4 5">9006-11</strain>
    </source>
</reference>